<sequence length="386" mass="41660">MKRILFDPEHDLYRESVRAFLAKEAVPHYPAWEAAGIVPRELFTKLGALGALGFAVPEAYGGSGTRDFRYNVVLQEEAARAGIAPAILGPSLQADICLPYFLELADDEQKRRWLPGIASGELITAIAMTEPGTGSDLSGIRTKAVRHGDGDAAHYVVDGAKTFITNGINADLVITAVRTGGHPHRGLSLIVVERGTPGFARGRNLDKVGMHAQDTAELSFTDAPVPVANLLGVEGEGFAGLTRNLAQERISIAVAGLAQATTALETTLTHVRERHAFGKPLGAQQTIRHRLAELVTEVDIAQQYLDRCVVELNAGQLLPQDAAKAKWWCTELQGRVVDACVQLHGGYGYMLEYPIAHIWADSRVSRIYGGANEIMKEIIGKSLDLG</sequence>
<protein>
    <recommendedName>
        <fullName evidence="8">Acyl-[acyl-carrier-protein] dehydrogenase MbtN</fullName>
    </recommendedName>
    <alternativeName>
        <fullName evidence="9">Mycobactin synthase protein N</fullName>
    </alternativeName>
</protein>
<reference evidence="14 15" key="1">
    <citation type="submission" date="2024-09" db="EMBL/GenBank/DDBJ databases">
        <authorList>
            <person name="Sun Q."/>
            <person name="Mori K."/>
        </authorList>
    </citation>
    <scope>NUCLEOTIDE SEQUENCE [LARGE SCALE GENOMIC DNA]</scope>
    <source>
        <strain evidence="14 15">JCM 6917</strain>
    </source>
</reference>
<keyword evidence="4 10" id="KW-0285">Flavoprotein</keyword>
<keyword evidence="15" id="KW-1185">Reference proteome</keyword>
<gene>
    <name evidence="14" type="ORF">ACFF45_08945</name>
</gene>
<evidence type="ECO:0000256" key="1">
    <source>
        <dbReference type="ARBA" id="ARBA00001974"/>
    </source>
</evidence>
<dbReference type="Pfam" id="PF02771">
    <property type="entry name" value="Acyl-CoA_dh_N"/>
    <property type="match status" value="1"/>
</dbReference>
<evidence type="ECO:0000256" key="5">
    <source>
        <dbReference type="ARBA" id="ARBA00022827"/>
    </source>
</evidence>
<comment type="caution">
    <text evidence="14">The sequence shown here is derived from an EMBL/GenBank/DDBJ whole genome shotgun (WGS) entry which is preliminary data.</text>
</comment>
<organism evidence="14 15">
    <name type="scientific">Streptomyces cinereospinus</name>
    <dbReference type="NCBI Taxonomy" id="285561"/>
    <lineage>
        <taxon>Bacteria</taxon>
        <taxon>Bacillati</taxon>
        <taxon>Actinomycetota</taxon>
        <taxon>Actinomycetes</taxon>
        <taxon>Kitasatosporales</taxon>
        <taxon>Streptomycetaceae</taxon>
        <taxon>Streptomyces</taxon>
    </lineage>
</organism>
<dbReference type="InterPro" id="IPR036250">
    <property type="entry name" value="AcylCo_DH-like_C"/>
</dbReference>
<evidence type="ECO:0000313" key="14">
    <source>
        <dbReference type="EMBL" id="MFB9462829.1"/>
    </source>
</evidence>
<comment type="pathway">
    <text evidence="2">Siderophore biosynthesis; mycobactin biosynthesis.</text>
</comment>
<evidence type="ECO:0000256" key="8">
    <source>
        <dbReference type="ARBA" id="ARBA00040394"/>
    </source>
</evidence>
<dbReference type="InterPro" id="IPR046373">
    <property type="entry name" value="Acyl-CoA_Oxase/DH_mid-dom_sf"/>
</dbReference>
<comment type="cofactor">
    <cofactor evidence="1 10">
        <name>FAD</name>
        <dbReference type="ChEBI" id="CHEBI:57692"/>
    </cofactor>
</comment>
<dbReference type="Gene3D" id="1.10.540.10">
    <property type="entry name" value="Acyl-CoA dehydrogenase/oxidase, N-terminal domain"/>
    <property type="match status" value="1"/>
</dbReference>
<proteinExistence type="inferred from homology"/>
<evidence type="ECO:0000256" key="10">
    <source>
        <dbReference type="RuleBase" id="RU362125"/>
    </source>
</evidence>
<comment type="similarity">
    <text evidence="3 10">Belongs to the acyl-CoA dehydrogenase family.</text>
</comment>
<dbReference type="Pfam" id="PF02770">
    <property type="entry name" value="Acyl-CoA_dh_M"/>
    <property type="match status" value="1"/>
</dbReference>
<dbReference type="Pfam" id="PF00441">
    <property type="entry name" value="Acyl-CoA_dh_1"/>
    <property type="match status" value="1"/>
</dbReference>
<dbReference type="Proteomes" id="UP001589709">
    <property type="component" value="Unassembled WGS sequence"/>
</dbReference>
<feature type="domain" description="Acyl-CoA oxidase/dehydrogenase middle" evidence="12">
    <location>
        <begin position="125"/>
        <end position="222"/>
    </location>
</feature>
<dbReference type="InterPro" id="IPR009100">
    <property type="entry name" value="AcylCoA_DH/oxidase_NM_dom_sf"/>
</dbReference>
<keyword evidence="5 10" id="KW-0274">FAD</keyword>
<feature type="domain" description="Acyl-CoA dehydrogenase/oxidase C-terminal" evidence="11">
    <location>
        <begin position="235"/>
        <end position="383"/>
    </location>
</feature>
<accession>A0ABV5MXR7</accession>
<evidence type="ECO:0000259" key="12">
    <source>
        <dbReference type="Pfam" id="PF02770"/>
    </source>
</evidence>
<dbReference type="InterPro" id="IPR009075">
    <property type="entry name" value="AcylCo_DH/oxidase_C"/>
</dbReference>
<evidence type="ECO:0000256" key="6">
    <source>
        <dbReference type="ARBA" id="ARBA00023002"/>
    </source>
</evidence>
<evidence type="ECO:0000313" key="15">
    <source>
        <dbReference type="Proteomes" id="UP001589709"/>
    </source>
</evidence>
<name>A0ABV5MXR7_9ACTN</name>
<dbReference type="Gene3D" id="2.40.110.10">
    <property type="entry name" value="Butyryl-CoA Dehydrogenase, subunit A, domain 2"/>
    <property type="match status" value="1"/>
</dbReference>
<evidence type="ECO:0000259" key="11">
    <source>
        <dbReference type="Pfam" id="PF00441"/>
    </source>
</evidence>
<dbReference type="InterPro" id="IPR037069">
    <property type="entry name" value="AcylCoA_DH/ox_N_sf"/>
</dbReference>
<keyword evidence="6 10" id="KW-0560">Oxidoreductase</keyword>
<dbReference type="InterPro" id="IPR050741">
    <property type="entry name" value="Acyl-CoA_dehydrogenase"/>
</dbReference>
<dbReference type="RefSeq" id="WP_381344288.1">
    <property type="nucleotide sequence ID" value="NZ_JBHMCY010000012.1"/>
</dbReference>
<dbReference type="Gene3D" id="1.20.140.10">
    <property type="entry name" value="Butyryl-CoA Dehydrogenase, subunit A, domain 3"/>
    <property type="match status" value="1"/>
</dbReference>
<dbReference type="InterPro" id="IPR013786">
    <property type="entry name" value="AcylCoA_DH/ox_N"/>
</dbReference>
<evidence type="ECO:0000256" key="4">
    <source>
        <dbReference type="ARBA" id="ARBA00022630"/>
    </source>
</evidence>
<feature type="domain" description="Acyl-CoA dehydrogenase/oxidase N-terminal" evidence="13">
    <location>
        <begin position="8"/>
        <end position="121"/>
    </location>
</feature>
<dbReference type="EMBL" id="JBHMCY010000012">
    <property type="protein sequence ID" value="MFB9462829.1"/>
    <property type="molecule type" value="Genomic_DNA"/>
</dbReference>
<evidence type="ECO:0000256" key="3">
    <source>
        <dbReference type="ARBA" id="ARBA00009347"/>
    </source>
</evidence>
<dbReference type="SUPFAM" id="SSF56645">
    <property type="entry name" value="Acyl-CoA dehydrogenase NM domain-like"/>
    <property type="match status" value="1"/>
</dbReference>
<dbReference type="PANTHER" id="PTHR48083:SF20">
    <property type="entry name" value="LONG-CHAIN SPECIFIC ACYL-COA DEHYDROGENASE, MITOCHONDRIAL"/>
    <property type="match status" value="1"/>
</dbReference>
<dbReference type="PANTHER" id="PTHR48083">
    <property type="entry name" value="MEDIUM-CHAIN SPECIFIC ACYL-COA DEHYDROGENASE, MITOCHONDRIAL-RELATED"/>
    <property type="match status" value="1"/>
</dbReference>
<comment type="function">
    <text evidence="7">Catalyzes the dehydrogenation at the alpha-beta position of ACP-bound acyl chains. This results in the introduction of a double bond in the lipidic chain, which is further transferred to the epsilon-amino group of lysine residue in the mycobactin core by MbtK.</text>
</comment>
<dbReference type="InterPro" id="IPR006091">
    <property type="entry name" value="Acyl-CoA_Oxase/DH_mid-dom"/>
</dbReference>
<evidence type="ECO:0000256" key="7">
    <source>
        <dbReference type="ARBA" id="ARBA00037085"/>
    </source>
</evidence>
<evidence type="ECO:0000256" key="9">
    <source>
        <dbReference type="ARBA" id="ARBA00042660"/>
    </source>
</evidence>
<dbReference type="SUPFAM" id="SSF47203">
    <property type="entry name" value="Acyl-CoA dehydrogenase C-terminal domain-like"/>
    <property type="match status" value="1"/>
</dbReference>
<evidence type="ECO:0000259" key="13">
    <source>
        <dbReference type="Pfam" id="PF02771"/>
    </source>
</evidence>
<evidence type="ECO:0000256" key="2">
    <source>
        <dbReference type="ARBA" id="ARBA00005102"/>
    </source>
</evidence>